<gene>
    <name evidence="2" type="ORF">HOLleu_36129</name>
</gene>
<name>A0A9Q0YJS5_HOLLE</name>
<dbReference type="EMBL" id="JAIZAY010000019">
    <property type="protein sequence ID" value="KAJ8023634.1"/>
    <property type="molecule type" value="Genomic_DNA"/>
</dbReference>
<protein>
    <submittedName>
        <fullName evidence="2">Interferon-induced very large GTPase 1</fullName>
    </submittedName>
</protein>
<evidence type="ECO:0000313" key="3">
    <source>
        <dbReference type="Proteomes" id="UP001152320"/>
    </source>
</evidence>
<dbReference type="InterPro" id="IPR057365">
    <property type="entry name" value="URGCP"/>
</dbReference>
<dbReference type="InterPro" id="IPR052986">
    <property type="entry name" value="VLIG_GTPase"/>
</dbReference>
<sequence length="179" mass="21014">MLRADGESLKFERLLELISLKDKFPGKMGLKGFVKVKRACSMEREAHMVELFWQKRSSLDYRVRSDRFLRSNGLQKLSIRDFIFAVMQCSDRCLRQDIVEKMSACHLAVPVLLPGVHERKSEFLLWSLRRVVKIKWKESNSLALEQHIVQVPFMFEPYIKNNYLANITNCYKGPETIET</sequence>
<evidence type="ECO:0000259" key="1">
    <source>
        <dbReference type="Pfam" id="PF25496"/>
    </source>
</evidence>
<dbReference type="PANTHER" id="PTHR14819:SF9">
    <property type="entry name" value="UP-REGULATOR OF CELL PROLIFERATION-LIKE"/>
    <property type="match status" value="1"/>
</dbReference>
<accession>A0A9Q0YJS5</accession>
<keyword evidence="3" id="KW-1185">Reference proteome</keyword>
<dbReference type="Pfam" id="PF25496">
    <property type="entry name" value="URGCP"/>
    <property type="match status" value="1"/>
</dbReference>
<proteinExistence type="predicted"/>
<dbReference type="AlphaFoldDB" id="A0A9Q0YJS5"/>
<reference evidence="2" key="1">
    <citation type="submission" date="2021-10" db="EMBL/GenBank/DDBJ databases">
        <title>Tropical sea cucumber genome reveals ecological adaptation and Cuvierian tubules defense mechanism.</title>
        <authorList>
            <person name="Chen T."/>
        </authorList>
    </citation>
    <scope>NUCLEOTIDE SEQUENCE</scope>
    <source>
        <strain evidence="2">Nanhai2018</strain>
        <tissue evidence="2">Muscle</tissue>
    </source>
</reference>
<feature type="domain" description="Up-regulator of cell proliferation-like" evidence="1">
    <location>
        <begin position="79"/>
        <end position="152"/>
    </location>
</feature>
<dbReference type="OrthoDB" id="1597724at2759"/>
<dbReference type="Proteomes" id="UP001152320">
    <property type="component" value="Chromosome 19"/>
</dbReference>
<evidence type="ECO:0000313" key="2">
    <source>
        <dbReference type="EMBL" id="KAJ8023634.1"/>
    </source>
</evidence>
<dbReference type="PANTHER" id="PTHR14819">
    <property type="entry name" value="GTP-BINDING"/>
    <property type="match status" value="1"/>
</dbReference>
<organism evidence="2 3">
    <name type="scientific">Holothuria leucospilota</name>
    <name type="common">Black long sea cucumber</name>
    <name type="synonym">Mertensiothuria leucospilota</name>
    <dbReference type="NCBI Taxonomy" id="206669"/>
    <lineage>
        <taxon>Eukaryota</taxon>
        <taxon>Metazoa</taxon>
        <taxon>Echinodermata</taxon>
        <taxon>Eleutherozoa</taxon>
        <taxon>Echinozoa</taxon>
        <taxon>Holothuroidea</taxon>
        <taxon>Aspidochirotacea</taxon>
        <taxon>Aspidochirotida</taxon>
        <taxon>Holothuriidae</taxon>
        <taxon>Holothuria</taxon>
    </lineage>
</organism>
<comment type="caution">
    <text evidence="2">The sequence shown here is derived from an EMBL/GenBank/DDBJ whole genome shotgun (WGS) entry which is preliminary data.</text>
</comment>